<sequence length="129" mass="15128">MKNASNPSVQQFKAFIHEHPLLIKEIKQGKMSLQEAYEQYVLLGEEDPSWNKYKPNQDKNDSKDTSTNQLYQKLWKHIEKLDVNQVETHISDLNGAIDNVLTLIDQFKHFRNNQMGESQSGNFFYKPKD</sequence>
<dbReference type="InterPro" id="IPR025953">
    <property type="entry name" value="YlbD_coat"/>
</dbReference>
<proteinExistence type="predicted"/>
<dbReference type="RefSeq" id="WP_153791184.1">
    <property type="nucleotide sequence ID" value="NZ_CP045915.1"/>
</dbReference>
<dbReference type="Proteomes" id="UP000339690">
    <property type="component" value="Chromosome"/>
</dbReference>
<evidence type="ECO:0000313" key="2">
    <source>
        <dbReference type="Proteomes" id="UP000339690"/>
    </source>
</evidence>
<dbReference type="Pfam" id="PF14071">
    <property type="entry name" value="YlbD_coat"/>
    <property type="match status" value="1"/>
</dbReference>
<dbReference type="AlphaFoldDB" id="A0A5Q2THR7"/>
<name>A0A5Q2THR7_9BACI</name>
<organism evidence="1 2">
    <name type="scientific">Gracilibacillus salitolerans</name>
    <dbReference type="NCBI Taxonomy" id="2663022"/>
    <lineage>
        <taxon>Bacteria</taxon>
        <taxon>Bacillati</taxon>
        <taxon>Bacillota</taxon>
        <taxon>Bacilli</taxon>
        <taxon>Bacillales</taxon>
        <taxon>Bacillaceae</taxon>
        <taxon>Gracilibacillus</taxon>
    </lineage>
</organism>
<accession>A0A5Q2THR7</accession>
<evidence type="ECO:0000313" key="1">
    <source>
        <dbReference type="EMBL" id="QGH34404.1"/>
    </source>
</evidence>
<protein>
    <recommendedName>
        <fullName evidence="3">Coat protein</fullName>
    </recommendedName>
</protein>
<reference evidence="1 2" key="1">
    <citation type="submission" date="2019-11" db="EMBL/GenBank/DDBJ databases">
        <title>Gracilibacillus salitolerans sp. nov., a moderate halophile isolated from a saline soil in northwest China.</title>
        <authorList>
            <person name="Gan L."/>
        </authorList>
    </citation>
    <scope>NUCLEOTIDE SEQUENCE [LARGE SCALE GENOMIC DNA]</scope>
    <source>
        <strain evidence="1 2">SCU50</strain>
    </source>
</reference>
<keyword evidence="2" id="KW-1185">Reference proteome</keyword>
<dbReference type="KEGG" id="grc:GI584_10365"/>
<gene>
    <name evidence="1" type="ORF">GI584_10365</name>
</gene>
<dbReference type="EMBL" id="CP045915">
    <property type="protein sequence ID" value="QGH34404.1"/>
    <property type="molecule type" value="Genomic_DNA"/>
</dbReference>
<evidence type="ECO:0008006" key="3">
    <source>
        <dbReference type="Google" id="ProtNLM"/>
    </source>
</evidence>